<dbReference type="PANTHER" id="PTHR22642:SF2">
    <property type="entry name" value="PROTEIN LONG AFTER FAR-RED 3"/>
    <property type="match status" value="1"/>
</dbReference>
<dbReference type="STRING" id="1569628.A0A316ULN5"/>
<dbReference type="OrthoDB" id="3501663at2759"/>
<dbReference type="CDD" id="cd22191">
    <property type="entry name" value="DPBB_RlpA_EXP_N-like"/>
    <property type="match status" value="1"/>
</dbReference>
<keyword evidence="2" id="KW-0472">Membrane</keyword>
<gene>
    <name evidence="4" type="ORF">BDZ90DRAFT_280731</name>
</gene>
<feature type="domain" description="Amidohydrolase 3" evidence="3">
    <location>
        <begin position="196"/>
        <end position="682"/>
    </location>
</feature>
<evidence type="ECO:0000313" key="4">
    <source>
        <dbReference type="EMBL" id="PWN26196.1"/>
    </source>
</evidence>
<evidence type="ECO:0000259" key="3">
    <source>
        <dbReference type="Pfam" id="PF07969"/>
    </source>
</evidence>
<feature type="region of interest" description="Disordered" evidence="1">
    <location>
        <begin position="1"/>
        <end position="35"/>
    </location>
</feature>
<evidence type="ECO:0000313" key="5">
    <source>
        <dbReference type="Proteomes" id="UP000245884"/>
    </source>
</evidence>
<evidence type="ECO:0000256" key="1">
    <source>
        <dbReference type="SAM" id="MobiDB-lite"/>
    </source>
</evidence>
<dbReference type="RefSeq" id="XP_025360808.1">
    <property type="nucleotide sequence ID" value="XM_025509306.1"/>
</dbReference>
<feature type="compositionally biased region" description="Basic residues" evidence="1">
    <location>
        <begin position="1"/>
        <end position="11"/>
    </location>
</feature>
<dbReference type="InterPro" id="IPR032466">
    <property type="entry name" value="Metal_Hydrolase"/>
</dbReference>
<feature type="transmembrane region" description="Helical" evidence="2">
    <location>
        <begin position="46"/>
        <end position="67"/>
    </location>
</feature>
<evidence type="ECO:0000256" key="2">
    <source>
        <dbReference type="SAM" id="Phobius"/>
    </source>
</evidence>
<sequence length="945" mass="102500">MSGKPRRRTTATRRDGAIASENDEPASLPISSGRPNAPGLPVSERFILIARVIVFSIITTGFLLHHYKPWRGLFNTSVRRHSFQDDKTLEALLQPLDNDEYAICSAGTWPLPDTAASTSSSSSSSSSNLFPFAFRRKTAKSSSIYTLQGGSPDSPSAVECILVRSHGVLAVGSASTIVSPWCASGSACDVRVLPAGYTLLPSFTDAHGHLLDLGHSLSSADLSGATSLAEVVQRLEGYILARPWLAEDTATWIWAHGWDQTRWNDTEGDAFPSKEDLTAKSEILRGRRIVAKRIDFHALWLSEAGIEDIAASSPTGQIPSDVSGGLIVRSPTGEPTGILIDNAMQLALDVIPPRTDKDRQRYLSAAQDLLLSYGVTAVGDAAASLEDLAFYRRVSDESKLGVRIYAFVSCPPRQPFCDEEARQVLGAETVPYHDGHGGNLVVRTVKLFADGALGSWGSALWEPYADRPDDRGLLLLNETDLRHSVQHWHEKGWQVAVHAIGDRANSLVLDAFESAGGNDLPSRRHRIEHAQLVRRQDQSRFARLGVVASMQPTHCTSDMGYVAARLGEERTRERAYPWRSILHGDTGSEEERAHLVLGSDFPVEGVDPISGIWSATQRLDYATLASPHGAEKPWHGQERITPLEALRGFTTEAAYAQFEEGKAGVLQTGARADFVVMRGDILEDLTLEKVKVRRQAGQREDRPVVVGTAVSDGSIPQYRNGKVTAFSNHALVPTQITSDPLYYVKPGDGACGLYTNQDAGVCMNRGWVKSGYVNSCDGKWVEITLPATGVKTVARVLDVCGDPSAPGDTFGCDDLRMTLSTFSALAQGDPAIIKANSLPTPAIWRFVQEPCWACEAGLKGISPTGKPDDCHGPDSFGIMRNGRKTGKSVRKGHAAAVHCASVVDPGHKFDEKLFVEAEVEKVSKEKGLAIEAVHEMIKQFDGHGH</sequence>
<reference evidence="4 5" key="1">
    <citation type="journal article" date="2018" name="Mol. Biol. Evol.">
        <title>Broad Genomic Sampling Reveals a Smut Pathogenic Ancestry of the Fungal Clade Ustilaginomycotina.</title>
        <authorList>
            <person name="Kijpornyongpan T."/>
            <person name="Mondo S.J."/>
            <person name="Barry K."/>
            <person name="Sandor L."/>
            <person name="Lee J."/>
            <person name="Lipzen A."/>
            <person name="Pangilinan J."/>
            <person name="LaButti K."/>
            <person name="Hainaut M."/>
            <person name="Henrissat B."/>
            <person name="Grigoriev I.V."/>
            <person name="Spatafora J.W."/>
            <person name="Aime M.C."/>
        </authorList>
    </citation>
    <scope>NUCLEOTIDE SEQUENCE [LARGE SCALE GENOMIC DNA]</scope>
    <source>
        <strain evidence="4 5">MCA 5214</strain>
    </source>
</reference>
<dbReference type="AlphaFoldDB" id="A0A316ULN5"/>
<dbReference type="Gene3D" id="3.10.310.70">
    <property type="match status" value="1"/>
</dbReference>
<dbReference type="CDD" id="cd01300">
    <property type="entry name" value="YtcJ_like"/>
    <property type="match status" value="1"/>
</dbReference>
<keyword evidence="2" id="KW-1133">Transmembrane helix</keyword>
<proteinExistence type="predicted"/>
<dbReference type="InterPro" id="IPR011059">
    <property type="entry name" value="Metal-dep_hydrolase_composite"/>
</dbReference>
<dbReference type="PANTHER" id="PTHR22642">
    <property type="entry name" value="IMIDAZOLONEPROPIONASE"/>
    <property type="match status" value="1"/>
</dbReference>
<dbReference type="GeneID" id="37031129"/>
<dbReference type="GO" id="GO:0016810">
    <property type="term" value="F:hydrolase activity, acting on carbon-nitrogen (but not peptide) bonds"/>
    <property type="evidence" value="ECO:0007669"/>
    <property type="project" value="InterPro"/>
</dbReference>
<dbReference type="Gene3D" id="3.20.20.140">
    <property type="entry name" value="Metal-dependent hydrolases"/>
    <property type="match status" value="1"/>
</dbReference>
<dbReference type="Proteomes" id="UP000245884">
    <property type="component" value="Unassembled WGS sequence"/>
</dbReference>
<accession>A0A316ULN5</accession>
<dbReference type="SUPFAM" id="SSF51556">
    <property type="entry name" value="Metallo-dependent hydrolases"/>
    <property type="match status" value="1"/>
</dbReference>
<dbReference type="Pfam" id="PF07969">
    <property type="entry name" value="Amidohydro_3"/>
    <property type="match status" value="1"/>
</dbReference>
<keyword evidence="5" id="KW-1185">Reference proteome</keyword>
<name>A0A316ULN5_9BASI</name>
<organism evidence="4 5">
    <name type="scientific">Jaminaea rosea</name>
    <dbReference type="NCBI Taxonomy" id="1569628"/>
    <lineage>
        <taxon>Eukaryota</taxon>
        <taxon>Fungi</taxon>
        <taxon>Dikarya</taxon>
        <taxon>Basidiomycota</taxon>
        <taxon>Ustilaginomycotina</taxon>
        <taxon>Exobasidiomycetes</taxon>
        <taxon>Microstromatales</taxon>
        <taxon>Microstromatales incertae sedis</taxon>
        <taxon>Jaminaea</taxon>
    </lineage>
</organism>
<keyword evidence="2" id="KW-0812">Transmembrane</keyword>
<dbReference type="InterPro" id="IPR013108">
    <property type="entry name" value="Amidohydro_3"/>
</dbReference>
<dbReference type="InterPro" id="IPR033932">
    <property type="entry name" value="YtcJ-like"/>
</dbReference>
<protein>
    <recommendedName>
        <fullName evidence="3">Amidohydrolase 3 domain-containing protein</fullName>
    </recommendedName>
</protein>
<dbReference type="EMBL" id="KZ819672">
    <property type="protein sequence ID" value="PWN26196.1"/>
    <property type="molecule type" value="Genomic_DNA"/>
</dbReference>
<dbReference type="Gene3D" id="2.30.40.10">
    <property type="entry name" value="Urease, subunit C, domain 1"/>
    <property type="match status" value="1"/>
</dbReference>